<dbReference type="PROSITE" id="PS50994">
    <property type="entry name" value="INTEGRASE"/>
    <property type="match status" value="1"/>
</dbReference>
<dbReference type="InterPro" id="IPR012337">
    <property type="entry name" value="RNaseH-like_sf"/>
</dbReference>
<dbReference type="Gene3D" id="3.30.420.10">
    <property type="entry name" value="Ribonuclease H-like superfamily/Ribonuclease H"/>
    <property type="match status" value="1"/>
</dbReference>
<evidence type="ECO:0000313" key="3">
    <source>
        <dbReference type="Proteomes" id="UP001358586"/>
    </source>
</evidence>
<dbReference type="EMBL" id="JARKNE010000012">
    <property type="protein sequence ID" value="KAK5775566.1"/>
    <property type="molecule type" value="Genomic_DNA"/>
</dbReference>
<keyword evidence="3" id="KW-1185">Reference proteome</keyword>
<dbReference type="InterPro" id="IPR036397">
    <property type="entry name" value="RNaseH_sf"/>
</dbReference>
<dbReference type="InterPro" id="IPR001584">
    <property type="entry name" value="Integrase_cat-core"/>
</dbReference>
<proteinExistence type="predicted"/>
<protein>
    <recommendedName>
        <fullName evidence="1">Integrase catalytic domain-containing protein</fullName>
    </recommendedName>
</protein>
<name>A0ABR0MNJ9_GOSAR</name>
<evidence type="ECO:0000313" key="2">
    <source>
        <dbReference type="EMBL" id="KAK5775566.1"/>
    </source>
</evidence>
<gene>
    <name evidence="2" type="ORF">PVK06_043467</name>
</gene>
<comment type="caution">
    <text evidence="2">The sequence shown here is derived from an EMBL/GenBank/DDBJ whole genome shotgun (WGS) entry which is preliminary data.</text>
</comment>
<reference evidence="2 3" key="1">
    <citation type="submission" date="2023-03" db="EMBL/GenBank/DDBJ databases">
        <title>WGS of Gossypium arboreum.</title>
        <authorList>
            <person name="Yu D."/>
        </authorList>
    </citation>
    <scope>NUCLEOTIDE SEQUENCE [LARGE SCALE GENOMIC DNA]</scope>
    <source>
        <tissue evidence="2">Leaf</tissue>
    </source>
</reference>
<dbReference type="Proteomes" id="UP001358586">
    <property type="component" value="Chromosome 12"/>
</dbReference>
<organism evidence="2 3">
    <name type="scientific">Gossypium arboreum</name>
    <name type="common">Tree cotton</name>
    <name type="synonym">Gossypium nanking</name>
    <dbReference type="NCBI Taxonomy" id="29729"/>
    <lineage>
        <taxon>Eukaryota</taxon>
        <taxon>Viridiplantae</taxon>
        <taxon>Streptophyta</taxon>
        <taxon>Embryophyta</taxon>
        <taxon>Tracheophyta</taxon>
        <taxon>Spermatophyta</taxon>
        <taxon>Magnoliopsida</taxon>
        <taxon>eudicotyledons</taxon>
        <taxon>Gunneridae</taxon>
        <taxon>Pentapetalae</taxon>
        <taxon>rosids</taxon>
        <taxon>malvids</taxon>
        <taxon>Malvales</taxon>
        <taxon>Malvaceae</taxon>
        <taxon>Malvoideae</taxon>
        <taxon>Gossypium</taxon>
    </lineage>
</organism>
<dbReference type="SUPFAM" id="SSF53098">
    <property type="entry name" value="Ribonuclease H-like"/>
    <property type="match status" value="1"/>
</dbReference>
<evidence type="ECO:0000259" key="1">
    <source>
        <dbReference type="PROSITE" id="PS50994"/>
    </source>
</evidence>
<sequence>MEFLKQTIFSRFGTPRALISDRGTHFCNKVMEALLTKYGVYHCIATAYHPQTNGQAEGSNREIKTILEKTVRPNRKDWSLLLNDALWAYRTTYKGPIGMTPYQLVFGKTCHLPVELEHKAYWAVRQCNMELEPVGKARKLEIQELEEIRNDAYENARIYKDKIKLFHDKKIS</sequence>
<dbReference type="PANTHER" id="PTHR47266">
    <property type="entry name" value="ENDONUCLEASE-RELATED"/>
    <property type="match status" value="1"/>
</dbReference>
<dbReference type="InterPro" id="IPR052160">
    <property type="entry name" value="Gypsy_RT_Integrase-like"/>
</dbReference>
<accession>A0ABR0MNJ9</accession>
<feature type="domain" description="Integrase catalytic" evidence="1">
    <location>
        <begin position="1"/>
        <end position="109"/>
    </location>
</feature>